<sequence>MRERVAGSLAWLTAPAREPGRSQDVGFLVLRLTLGLMWFYNVAWKRAPDFGEEADNGLYYFTAYGSEHPVLPPWAWLVDNVLLPNITFFGYLVIAAETAAAVLLLTGLWVRLGALVGLGQSVAIALSVMYAPDEWPWAYWLMMAGHTALLLGASGRWGALDAARAEGRLPGRQALVWAGVATVVALPSVVLSLDDPLAARGPGFNDPDPSLSTGNYNLVGALVLLALAALLVLAARAGDPDRTRTLGLAAAGLGALAALSLHAQLGFTDPLLGGTPSSAAAYLCLAVVGLVLARSRRTA</sequence>
<keyword evidence="1" id="KW-1133">Transmembrane helix</keyword>
<reference evidence="2 3" key="1">
    <citation type="submission" date="2020-07" db="EMBL/GenBank/DDBJ databases">
        <title>Sequencing the genomes of 1000 actinobacteria strains.</title>
        <authorList>
            <person name="Klenk H.-P."/>
        </authorList>
    </citation>
    <scope>NUCLEOTIDE SEQUENCE [LARGE SCALE GENOMIC DNA]</scope>
    <source>
        <strain evidence="2 3">DSM 24552</strain>
    </source>
</reference>
<comment type="caution">
    <text evidence="2">The sequence shown here is derived from an EMBL/GenBank/DDBJ whole genome shotgun (WGS) entry which is preliminary data.</text>
</comment>
<dbReference type="AlphaFoldDB" id="A0A7Y9UKW5"/>
<feature type="transmembrane region" description="Helical" evidence="1">
    <location>
        <begin position="82"/>
        <end position="105"/>
    </location>
</feature>
<evidence type="ECO:0000313" key="2">
    <source>
        <dbReference type="EMBL" id="NYG54402.1"/>
    </source>
</evidence>
<feature type="transmembrane region" description="Helical" evidence="1">
    <location>
        <begin position="213"/>
        <end position="234"/>
    </location>
</feature>
<name>A0A7Y9UKW5_9ACTN</name>
<feature type="transmembrane region" description="Helical" evidence="1">
    <location>
        <begin position="137"/>
        <end position="153"/>
    </location>
</feature>
<feature type="transmembrane region" description="Helical" evidence="1">
    <location>
        <begin position="25"/>
        <end position="43"/>
    </location>
</feature>
<proteinExistence type="predicted"/>
<keyword evidence="1" id="KW-0812">Transmembrane</keyword>
<dbReference type="EMBL" id="JACCAC010000001">
    <property type="protein sequence ID" value="NYG54402.1"/>
    <property type="molecule type" value="Genomic_DNA"/>
</dbReference>
<feature type="transmembrane region" description="Helical" evidence="1">
    <location>
        <begin position="271"/>
        <end position="293"/>
    </location>
</feature>
<keyword evidence="1" id="KW-0472">Membrane</keyword>
<feature type="transmembrane region" description="Helical" evidence="1">
    <location>
        <begin position="112"/>
        <end position="131"/>
    </location>
</feature>
<evidence type="ECO:0000313" key="3">
    <source>
        <dbReference type="Proteomes" id="UP000544110"/>
    </source>
</evidence>
<accession>A0A7Y9UKW5</accession>
<organism evidence="2 3">
    <name type="scientific">Nocardioides perillae</name>
    <dbReference type="NCBI Taxonomy" id="1119534"/>
    <lineage>
        <taxon>Bacteria</taxon>
        <taxon>Bacillati</taxon>
        <taxon>Actinomycetota</taxon>
        <taxon>Actinomycetes</taxon>
        <taxon>Propionibacteriales</taxon>
        <taxon>Nocardioidaceae</taxon>
        <taxon>Nocardioides</taxon>
    </lineage>
</organism>
<keyword evidence="3" id="KW-1185">Reference proteome</keyword>
<protein>
    <submittedName>
        <fullName evidence="2">Putative membrane protein YphA (DoxX/SURF4 family)</fullName>
    </submittedName>
</protein>
<gene>
    <name evidence="2" type="ORF">BJ989_000706</name>
</gene>
<dbReference type="Proteomes" id="UP000544110">
    <property type="component" value="Unassembled WGS sequence"/>
</dbReference>
<feature type="transmembrane region" description="Helical" evidence="1">
    <location>
        <begin position="246"/>
        <end position="265"/>
    </location>
</feature>
<evidence type="ECO:0000256" key="1">
    <source>
        <dbReference type="SAM" id="Phobius"/>
    </source>
</evidence>
<feature type="transmembrane region" description="Helical" evidence="1">
    <location>
        <begin position="174"/>
        <end position="193"/>
    </location>
</feature>
<dbReference type="RefSeq" id="WP_179517027.1">
    <property type="nucleotide sequence ID" value="NZ_JACCAC010000001.1"/>
</dbReference>